<feature type="DNA-binding region" description="H-T-H motif" evidence="4">
    <location>
        <begin position="43"/>
        <end position="62"/>
    </location>
</feature>
<evidence type="ECO:0000313" key="7">
    <source>
        <dbReference type="Proteomes" id="UP001108029"/>
    </source>
</evidence>
<evidence type="ECO:0000256" key="3">
    <source>
        <dbReference type="ARBA" id="ARBA00023163"/>
    </source>
</evidence>
<keyword evidence="1" id="KW-0805">Transcription regulation</keyword>
<accession>A0A9Q3VUS5</accession>
<dbReference type="InterPro" id="IPR009057">
    <property type="entry name" value="Homeodomain-like_sf"/>
</dbReference>
<reference evidence="6" key="1">
    <citation type="submission" date="2021-12" db="EMBL/GenBank/DDBJ databases">
        <authorList>
            <person name="Lee J.-H."/>
            <person name="Kim S.-B."/>
        </authorList>
    </citation>
    <scope>NUCLEOTIDE SEQUENCE</scope>
    <source>
        <strain evidence="6">NR30</strain>
    </source>
</reference>
<dbReference type="SUPFAM" id="SSF48498">
    <property type="entry name" value="Tetracyclin repressor-like, C-terminal domain"/>
    <property type="match status" value="1"/>
</dbReference>
<dbReference type="Pfam" id="PF00440">
    <property type="entry name" value="TetR_N"/>
    <property type="match status" value="1"/>
</dbReference>
<feature type="domain" description="HTH tetR-type" evidence="5">
    <location>
        <begin position="20"/>
        <end position="80"/>
    </location>
</feature>
<proteinExistence type="predicted"/>
<dbReference type="InterPro" id="IPR001647">
    <property type="entry name" value="HTH_TetR"/>
</dbReference>
<dbReference type="PANTHER" id="PTHR30055:SF238">
    <property type="entry name" value="MYCOFACTOCIN BIOSYNTHESIS TRANSCRIPTIONAL REGULATOR MFTR-RELATED"/>
    <property type="match status" value="1"/>
</dbReference>
<protein>
    <submittedName>
        <fullName evidence="6">TetR/AcrR family transcriptional regulator</fullName>
    </submittedName>
</protein>
<evidence type="ECO:0000256" key="4">
    <source>
        <dbReference type="PROSITE-ProRule" id="PRU00335"/>
    </source>
</evidence>
<dbReference type="GO" id="GO:0003700">
    <property type="term" value="F:DNA-binding transcription factor activity"/>
    <property type="evidence" value="ECO:0007669"/>
    <property type="project" value="TreeGrafter"/>
</dbReference>
<evidence type="ECO:0000256" key="1">
    <source>
        <dbReference type="ARBA" id="ARBA00023015"/>
    </source>
</evidence>
<keyword evidence="2 4" id="KW-0238">DNA-binding</keyword>
<comment type="caution">
    <text evidence="6">The sequence shown here is derived from an EMBL/GenBank/DDBJ whole genome shotgun (WGS) entry which is preliminary data.</text>
</comment>
<name>A0A9Q3VUS5_9ACTN</name>
<keyword evidence="7" id="KW-1185">Reference proteome</keyword>
<keyword evidence="3" id="KW-0804">Transcription</keyword>
<evidence type="ECO:0000259" key="5">
    <source>
        <dbReference type="PROSITE" id="PS50977"/>
    </source>
</evidence>
<dbReference type="RefSeq" id="WP_232651474.1">
    <property type="nucleotide sequence ID" value="NZ_JAJSBI010000015.1"/>
</dbReference>
<dbReference type="Proteomes" id="UP001108029">
    <property type="component" value="Unassembled WGS sequence"/>
</dbReference>
<dbReference type="InterPro" id="IPR050109">
    <property type="entry name" value="HTH-type_TetR-like_transc_reg"/>
</dbReference>
<dbReference type="PANTHER" id="PTHR30055">
    <property type="entry name" value="HTH-TYPE TRANSCRIPTIONAL REGULATOR RUTR"/>
    <property type="match status" value="1"/>
</dbReference>
<dbReference type="AlphaFoldDB" id="A0A9Q3VUS5"/>
<dbReference type="Gene3D" id="1.10.357.10">
    <property type="entry name" value="Tetracycline Repressor, domain 2"/>
    <property type="match status" value="1"/>
</dbReference>
<dbReference type="PRINTS" id="PR00455">
    <property type="entry name" value="HTHTETR"/>
</dbReference>
<sequence>MDSRATTTPPPVGRRERNKQRVRERLYLAAVELFVEKGYDQTSIDEIAERADVARGTFFNYFQRKEDIISAWGERRRAALVTGLEESGASTAGAIAGLRQCLAVLIRINQEEPRLTAAMLTAWVKAGRPILEEPHVAEVFGEIVASGVAEGELNPGMSPLGVGNVLRDVYLGALYRWANQSSDTDATGSLAEELQQILQLLLDGMTAQRSS</sequence>
<dbReference type="EMBL" id="JAJSBI010000015">
    <property type="protein sequence ID" value="MCD9877345.1"/>
    <property type="molecule type" value="Genomic_DNA"/>
</dbReference>
<dbReference type="GO" id="GO:0000976">
    <property type="term" value="F:transcription cis-regulatory region binding"/>
    <property type="evidence" value="ECO:0007669"/>
    <property type="project" value="TreeGrafter"/>
</dbReference>
<dbReference type="SUPFAM" id="SSF46689">
    <property type="entry name" value="Homeodomain-like"/>
    <property type="match status" value="1"/>
</dbReference>
<gene>
    <name evidence="6" type="ORF">LJ657_27685</name>
</gene>
<evidence type="ECO:0000313" key="6">
    <source>
        <dbReference type="EMBL" id="MCD9877345.1"/>
    </source>
</evidence>
<evidence type="ECO:0000256" key="2">
    <source>
        <dbReference type="ARBA" id="ARBA00023125"/>
    </source>
</evidence>
<dbReference type="InterPro" id="IPR036271">
    <property type="entry name" value="Tet_transcr_reg_TetR-rel_C_sf"/>
</dbReference>
<organism evidence="6 7">
    <name type="scientific">Streptomyces guryensis</name>
    <dbReference type="NCBI Taxonomy" id="2886947"/>
    <lineage>
        <taxon>Bacteria</taxon>
        <taxon>Bacillati</taxon>
        <taxon>Actinomycetota</taxon>
        <taxon>Actinomycetes</taxon>
        <taxon>Kitasatosporales</taxon>
        <taxon>Streptomycetaceae</taxon>
        <taxon>Streptomyces</taxon>
    </lineage>
</organism>
<dbReference type="PROSITE" id="PS50977">
    <property type="entry name" value="HTH_TETR_2"/>
    <property type="match status" value="1"/>
</dbReference>